<accession>A0A0B4Q5I4</accession>
<organism evidence="2 3">
    <name type="scientific">Equid gammaherpesvirus 2</name>
    <name type="common">Equine herpesvirus 2</name>
    <dbReference type="NCBI Taxonomy" id="12657"/>
    <lineage>
        <taxon>Viruses</taxon>
        <taxon>Duplodnaviria</taxon>
        <taxon>Heunggongvirae</taxon>
        <taxon>Peploviricota</taxon>
        <taxon>Herviviricetes</taxon>
        <taxon>Herpesvirales</taxon>
        <taxon>Orthoherpesviridae</taxon>
        <taxon>Gammaherpesvirinae</taxon>
        <taxon>Percavirus</taxon>
        <taxon>Percavirus equidgamma2</taxon>
    </lineage>
</organism>
<keyword evidence="1" id="KW-1133">Transmembrane helix</keyword>
<feature type="transmembrane region" description="Helical" evidence="1">
    <location>
        <begin position="100"/>
        <end position="123"/>
    </location>
</feature>
<proteinExistence type="predicted"/>
<dbReference type="Proteomes" id="UP000163076">
    <property type="component" value="Segment"/>
</dbReference>
<keyword evidence="1" id="KW-0812">Transmembrane</keyword>
<dbReference type="EMBL" id="KM924294">
    <property type="protein sequence ID" value="AIU39473.1"/>
    <property type="molecule type" value="Genomic_DNA"/>
</dbReference>
<reference evidence="2 3" key="1">
    <citation type="journal article" date="2015" name="Genome Announc.">
        <title>Genome sequences of equid herpesviruses 2 and 5.</title>
        <authorList>
            <person name="Wilkie G.S."/>
            <person name="Kerr K."/>
            <person name="Stewart J.P."/>
            <person name="Studdert M.J."/>
            <person name="Davison A.J."/>
        </authorList>
    </citation>
    <scope>NUCLEOTIDE SEQUENCE [LARGE SCALE GENOMIC DNA]</scope>
    <source>
        <strain evidence="2">G9/92</strain>
    </source>
</reference>
<dbReference type="RefSeq" id="NP_042623.1">
    <property type="nucleotide sequence ID" value="NC_001650.2"/>
</dbReference>
<dbReference type="OrthoDB" id="40156at10239"/>
<keyword evidence="1" id="KW-0472">Membrane</keyword>
<evidence type="ECO:0000313" key="2">
    <source>
        <dbReference type="EMBL" id="AIU39473.1"/>
    </source>
</evidence>
<protein>
    <submittedName>
        <fullName evidence="2">Envelope glycoprotein 48</fullName>
    </submittedName>
</protein>
<dbReference type="InterPro" id="IPR057861">
    <property type="entry name" value="BDLF2/ORF27-like"/>
</dbReference>
<name>A0A0B4Q5I4_9GAMA</name>
<dbReference type="KEGG" id="vg:1461022"/>
<keyword evidence="2" id="KW-0261">Viral envelope protein</keyword>
<evidence type="ECO:0000256" key="1">
    <source>
        <dbReference type="SAM" id="Phobius"/>
    </source>
</evidence>
<dbReference type="GO" id="GO:0019031">
    <property type="term" value="C:viral envelope"/>
    <property type="evidence" value="ECO:0007669"/>
    <property type="project" value="UniProtKB-KW"/>
</dbReference>
<dbReference type="GeneID" id="1461022"/>
<keyword evidence="2" id="KW-0946">Virion</keyword>
<dbReference type="Pfam" id="PF25730">
    <property type="entry name" value="Herpes_BDLF2"/>
    <property type="match status" value="1"/>
</dbReference>
<evidence type="ECO:0000313" key="3">
    <source>
        <dbReference type="Proteomes" id="UP000163076"/>
    </source>
</evidence>
<gene>
    <name evidence="2" type="primary">ORF27</name>
</gene>
<sequence length="197" mass="20895">MRNILKVTRFDDGTVQEVVHRDGLRVETYYKSEEGEARANLEQRPPAAADEARTYLSPSSSFSSSSSSSSAVALGARPDLAQGGGRGSERRERGCRWNGCPPLAIVLPVLANLIMCAMLAWYLNPLFSPWVYFNCTNSSLGVGNCSNFFGCSRGNLSVNDSFWPPGSVVFGKDGCAVSASVLGLVGPGVLCNGTGCA</sequence>